<name>A0A0S4IZ60_BODSA</name>
<dbReference type="VEuPathDB" id="TriTrypDB:BSAL_81825"/>
<dbReference type="EMBL" id="CYKH01000890">
    <property type="protein sequence ID" value="CUG59414.1"/>
    <property type="molecule type" value="Genomic_DNA"/>
</dbReference>
<dbReference type="Proteomes" id="UP000051952">
    <property type="component" value="Unassembled WGS sequence"/>
</dbReference>
<feature type="non-terminal residue" evidence="2">
    <location>
        <position position="1"/>
    </location>
</feature>
<organism evidence="2 3">
    <name type="scientific">Bodo saltans</name>
    <name type="common">Flagellated protozoan</name>
    <dbReference type="NCBI Taxonomy" id="75058"/>
    <lineage>
        <taxon>Eukaryota</taxon>
        <taxon>Discoba</taxon>
        <taxon>Euglenozoa</taxon>
        <taxon>Kinetoplastea</taxon>
        <taxon>Metakinetoplastina</taxon>
        <taxon>Eubodonida</taxon>
        <taxon>Bodonidae</taxon>
        <taxon>Bodo</taxon>
    </lineage>
</organism>
<keyword evidence="1" id="KW-0472">Membrane</keyword>
<keyword evidence="1" id="KW-1133">Transmembrane helix</keyword>
<reference evidence="3" key="1">
    <citation type="submission" date="2015-09" db="EMBL/GenBank/DDBJ databases">
        <authorList>
            <consortium name="Pathogen Informatics"/>
        </authorList>
    </citation>
    <scope>NUCLEOTIDE SEQUENCE [LARGE SCALE GENOMIC DNA]</scope>
    <source>
        <strain evidence="3">Lake Konstanz</strain>
    </source>
</reference>
<keyword evidence="3" id="KW-1185">Reference proteome</keyword>
<feature type="transmembrane region" description="Helical" evidence="1">
    <location>
        <begin position="6"/>
        <end position="27"/>
    </location>
</feature>
<proteinExistence type="predicted"/>
<gene>
    <name evidence="2" type="ORF">BSAL_81825</name>
</gene>
<protein>
    <submittedName>
        <fullName evidence="2">Transmembrane protein, putative</fullName>
    </submittedName>
</protein>
<accession>A0A0S4IZ60</accession>
<evidence type="ECO:0000256" key="1">
    <source>
        <dbReference type="SAM" id="Phobius"/>
    </source>
</evidence>
<keyword evidence="1 2" id="KW-0812">Transmembrane</keyword>
<evidence type="ECO:0000313" key="2">
    <source>
        <dbReference type="EMBL" id="CUG59414.1"/>
    </source>
</evidence>
<dbReference type="AlphaFoldDB" id="A0A0S4IZ60"/>
<sequence>DAVSGFGVFASVAMFVFKLYHVLMPIVERRLMVRNGGVVEAAGDNIQQTLTVENSATITLQLPTNDAHHHSRNQMRIASKSNHEDHNGRQHRPQRHQEQFEALRRLIVTITENHYLC</sequence>
<evidence type="ECO:0000313" key="3">
    <source>
        <dbReference type="Proteomes" id="UP000051952"/>
    </source>
</evidence>